<dbReference type="OrthoDB" id="9803101at2"/>
<keyword evidence="2" id="KW-0378">Hydrolase</keyword>
<dbReference type="EMBL" id="LYUD01000181">
    <property type="protein sequence ID" value="OAZ58165.1"/>
    <property type="molecule type" value="Genomic_DNA"/>
</dbReference>
<sequence>MKIGLMYLALVSAGLLCVTSVRAEPVRKNSYGVWSKAIFADTSTVDNGSVRFIFVAGMAAEDPDDGHIQFKGDFAGQCRMAYRKIHDALQAQHASMNDIVRTTAYLTDMRDKDAYQKCQREAMGTAEMPPHTLLGVSSLAWPGMLVEVEVTAITPRKKTSVP</sequence>
<dbReference type="Proteomes" id="UP000093796">
    <property type="component" value="Unassembled WGS sequence"/>
</dbReference>
<proteinExistence type="predicted"/>
<dbReference type="Gene3D" id="3.30.1330.40">
    <property type="entry name" value="RutC-like"/>
    <property type="match status" value="1"/>
</dbReference>
<dbReference type="PANTHER" id="PTHR43857">
    <property type="entry name" value="BLR7761 PROTEIN"/>
    <property type="match status" value="1"/>
</dbReference>
<comment type="caution">
    <text evidence="2">The sequence shown here is derived from an EMBL/GenBank/DDBJ whole genome shotgun (WGS) entry which is preliminary data.</text>
</comment>
<reference evidence="2 3" key="1">
    <citation type="submission" date="2016-05" db="EMBL/GenBank/DDBJ databases">
        <title>Genome sequencing of Acetobacter pasteurianus strain SRCM100623.</title>
        <authorList>
            <person name="Song Y.R."/>
        </authorList>
    </citation>
    <scope>NUCLEOTIDE SEQUENCE [LARGE SCALE GENOMIC DNA]</scope>
    <source>
        <strain evidence="2 3">SRCM100623</strain>
    </source>
</reference>
<dbReference type="SUPFAM" id="SSF55298">
    <property type="entry name" value="YjgF-like"/>
    <property type="match status" value="1"/>
</dbReference>
<keyword evidence="1" id="KW-0732">Signal</keyword>
<dbReference type="InterPro" id="IPR035959">
    <property type="entry name" value="RutC-like_sf"/>
</dbReference>
<dbReference type="GeneID" id="60377317"/>
<evidence type="ECO:0000256" key="1">
    <source>
        <dbReference type="SAM" id="SignalP"/>
    </source>
</evidence>
<feature type="chain" id="PRO_5008288484" evidence="1">
    <location>
        <begin position="24"/>
        <end position="162"/>
    </location>
</feature>
<dbReference type="EC" id="3.5.99.10" evidence="2"/>
<dbReference type="InterPro" id="IPR006175">
    <property type="entry name" value="YjgF/YER057c/UK114"/>
</dbReference>
<evidence type="ECO:0000313" key="2">
    <source>
        <dbReference type="EMBL" id="OAZ58165.1"/>
    </source>
</evidence>
<dbReference type="RefSeq" id="WP_035362968.1">
    <property type="nucleotide sequence ID" value="NZ_LPWU01000059.1"/>
</dbReference>
<accession>A0A1A0C692</accession>
<evidence type="ECO:0000313" key="3">
    <source>
        <dbReference type="Proteomes" id="UP000093796"/>
    </source>
</evidence>
<name>A0A1A0C692_ACEPA</name>
<dbReference type="CDD" id="cd00448">
    <property type="entry name" value="YjgF_YER057c_UK114_family"/>
    <property type="match status" value="1"/>
</dbReference>
<dbReference type="AlphaFoldDB" id="A0A1A0C692"/>
<protein>
    <submittedName>
        <fullName evidence="2">2-iminobutanoate/2-iminopropanoate deaminase</fullName>
        <ecNumber evidence="2">3.5.99.10</ecNumber>
    </submittedName>
</protein>
<gene>
    <name evidence="2" type="ORF">SRCM100623_03029</name>
</gene>
<feature type="signal peptide" evidence="1">
    <location>
        <begin position="1"/>
        <end position="23"/>
    </location>
</feature>
<dbReference type="GO" id="GO:0120241">
    <property type="term" value="F:2-iminobutanoate/2-iminopropanoate deaminase"/>
    <property type="evidence" value="ECO:0007669"/>
    <property type="project" value="UniProtKB-EC"/>
</dbReference>
<dbReference type="PANTHER" id="PTHR43857:SF1">
    <property type="entry name" value="YJGH FAMILY PROTEIN"/>
    <property type="match status" value="1"/>
</dbReference>
<dbReference type="Pfam" id="PF01042">
    <property type="entry name" value="Ribonuc_L-PSP"/>
    <property type="match status" value="1"/>
</dbReference>
<dbReference type="PATRIC" id="fig|438.15.peg.3345"/>
<organism evidence="2 3">
    <name type="scientific">Acetobacter pasteurianus</name>
    <name type="common">Acetobacter turbidans</name>
    <dbReference type="NCBI Taxonomy" id="438"/>
    <lineage>
        <taxon>Bacteria</taxon>
        <taxon>Pseudomonadati</taxon>
        <taxon>Pseudomonadota</taxon>
        <taxon>Alphaproteobacteria</taxon>
        <taxon>Acetobacterales</taxon>
        <taxon>Acetobacteraceae</taxon>
        <taxon>Acetobacter</taxon>
    </lineage>
</organism>